<dbReference type="EMBL" id="SMFU01000007">
    <property type="protein sequence ID" value="TCK08619.1"/>
    <property type="molecule type" value="Genomic_DNA"/>
</dbReference>
<name>A0A4R1GR26_9GAMM</name>
<protein>
    <submittedName>
        <fullName evidence="1">Uncharacterized protein</fullName>
    </submittedName>
</protein>
<dbReference type="Proteomes" id="UP000294546">
    <property type="component" value="Unassembled WGS sequence"/>
</dbReference>
<reference evidence="1 2" key="1">
    <citation type="submission" date="2019-03" db="EMBL/GenBank/DDBJ databases">
        <title>Genomic Encyclopedia of Archaeal and Bacterial Type Strains, Phase II (KMG-II): from individual species to whole genera.</title>
        <authorList>
            <person name="Goeker M."/>
        </authorList>
    </citation>
    <scope>NUCLEOTIDE SEQUENCE [LARGE SCALE GENOMIC DNA]</scope>
    <source>
        <strain evidence="1 2">DSM 27697</strain>
    </source>
</reference>
<dbReference type="OrthoDB" id="6088983at2"/>
<dbReference type="RefSeq" id="WP_132287553.1">
    <property type="nucleotide sequence ID" value="NZ_SMFU01000007.1"/>
</dbReference>
<organism evidence="1 2">
    <name type="scientific">Marinobacterium mangrovicola</name>
    <dbReference type="NCBI Taxonomy" id="1476959"/>
    <lineage>
        <taxon>Bacteria</taxon>
        <taxon>Pseudomonadati</taxon>
        <taxon>Pseudomonadota</taxon>
        <taxon>Gammaproteobacteria</taxon>
        <taxon>Oceanospirillales</taxon>
        <taxon>Oceanospirillaceae</taxon>
        <taxon>Marinobacterium</taxon>
    </lineage>
</organism>
<keyword evidence="2" id="KW-1185">Reference proteome</keyword>
<accession>A0A4R1GR26</accession>
<sequence>MFDTSVVQPQRVPSMESSALDTPAMDESVYWLEVPDVRMTLAHRILPLRGTRAVMARHWFHGGVAVAPSRLIASSAGLIVLDVIRPRQPKGLLELELPTPGCLELHVDAERCTDHLHGYWELRIFSGRAGEIADLLSASA</sequence>
<gene>
    <name evidence="1" type="ORF">CLV83_0709</name>
</gene>
<comment type="caution">
    <text evidence="1">The sequence shown here is derived from an EMBL/GenBank/DDBJ whole genome shotgun (WGS) entry which is preliminary data.</text>
</comment>
<evidence type="ECO:0000313" key="2">
    <source>
        <dbReference type="Proteomes" id="UP000294546"/>
    </source>
</evidence>
<evidence type="ECO:0000313" key="1">
    <source>
        <dbReference type="EMBL" id="TCK08619.1"/>
    </source>
</evidence>
<proteinExistence type="predicted"/>
<dbReference type="AlphaFoldDB" id="A0A4R1GR26"/>